<evidence type="ECO:0000256" key="4">
    <source>
        <dbReference type="ARBA" id="ARBA00022833"/>
    </source>
</evidence>
<dbReference type="GO" id="GO:0000981">
    <property type="term" value="F:DNA-binding transcription factor activity, RNA polymerase II-specific"/>
    <property type="evidence" value="ECO:0007669"/>
    <property type="project" value="TreeGrafter"/>
</dbReference>
<evidence type="ECO:0000313" key="8">
    <source>
        <dbReference type="EMBL" id="JAT89055.1"/>
    </source>
</evidence>
<dbReference type="FunFam" id="3.30.160.60:FF:000624">
    <property type="entry name" value="zinc finger protein 697"/>
    <property type="match status" value="1"/>
</dbReference>
<dbReference type="OrthoDB" id="7371233at2759"/>
<dbReference type="PANTHER" id="PTHR14003">
    <property type="entry name" value="TRANSCRIPTIONAL REPRESSOR PROTEIN YY"/>
    <property type="match status" value="1"/>
</dbReference>
<proteinExistence type="predicted"/>
<feature type="region of interest" description="Disordered" evidence="6">
    <location>
        <begin position="18"/>
        <end position="37"/>
    </location>
</feature>
<keyword evidence="1" id="KW-0479">Metal-binding</keyword>
<evidence type="ECO:0000256" key="6">
    <source>
        <dbReference type="SAM" id="MobiDB-lite"/>
    </source>
</evidence>
<keyword evidence="3 5" id="KW-0863">Zinc-finger</keyword>
<dbReference type="PROSITE" id="PS50157">
    <property type="entry name" value="ZINC_FINGER_C2H2_2"/>
    <property type="match status" value="5"/>
</dbReference>
<dbReference type="PANTHER" id="PTHR14003:SF19">
    <property type="entry name" value="YY2 TRANSCRIPTION FACTOR"/>
    <property type="match status" value="1"/>
</dbReference>
<evidence type="ECO:0000256" key="1">
    <source>
        <dbReference type="ARBA" id="ARBA00022723"/>
    </source>
</evidence>
<feature type="domain" description="C2H2-type" evidence="7">
    <location>
        <begin position="222"/>
        <end position="247"/>
    </location>
</feature>
<feature type="domain" description="C2H2-type" evidence="7">
    <location>
        <begin position="194"/>
        <end position="217"/>
    </location>
</feature>
<dbReference type="GO" id="GO:0000978">
    <property type="term" value="F:RNA polymerase II cis-regulatory region sequence-specific DNA binding"/>
    <property type="evidence" value="ECO:0007669"/>
    <property type="project" value="TreeGrafter"/>
</dbReference>
<dbReference type="InterPro" id="IPR036236">
    <property type="entry name" value="Znf_C2H2_sf"/>
</dbReference>
<dbReference type="AlphaFoldDB" id="A0A1E1WPV7"/>
<dbReference type="EMBL" id="GDQN01001999">
    <property type="protein sequence ID" value="JAT89055.1"/>
    <property type="molecule type" value="Transcribed_RNA"/>
</dbReference>
<reference evidence="8" key="1">
    <citation type="submission" date="2015-09" db="EMBL/GenBank/DDBJ databases">
        <title>De novo assembly of Pectinophora gossypiella (Pink Bollworm) gut transcriptome.</title>
        <authorList>
            <person name="Tassone E.E."/>
        </authorList>
    </citation>
    <scope>NUCLEOTIDE SEQUENCE</scope>
</reference>
<dbReference type="GO" id="GO:0005667">
    <property type="term" value="C:transcription regulator complex"/>
    <property type="evidence" value="ECO:0007669"/>
    <property type="project" value="TreeGrafter"/>
</dbReference>
<evidence type="ECO:0000256" key="2">
    <source>
        <dbReference type="ARBA" id="ARBA00022737"/>
    </source>
</evidence>
<dbReference type="PROSITE" id="PS00028">
    <property type="entry name" value="ZINC_FINGER_C2H2_1"/>
    <property type="match status" value="4"/>
</dbReference>
<feature type="domain" description="C2H2-type" evidence="7">
    <location>
        <begin position="108"/>
        <end position="138"/>
    </location>
</feature>
<dbReference type="GO" id="GO:0008270">
    <property type="term" value="F:zinc ion binding"/>
    <property type="evidence" value="ECO:0007669"/>
    <property type="project" value="UniProtKB-KW"/>
</dbReference>
<name>A0A1E1WPV7_PECGO</name>
<accession>A0A1E1WPV7</accession>
<gene>
    <name evidence="8" type="ORF">g.6191</name>
</gene>
<dbReference type="SMART" id="SM00355">
    <property type="entry name" value="ZnF_C2H2"/>
    <property type="match status" value="5"/>
</dbReference>
<feature type="domain" description="C2H2-type" evidence="7">
    <location>
        <begin position="139"/>
        <end position="166"/>
    </location>
</feature>
<dbReference type="InterPro" id="IPR013087">
    <property type="entry name" value="Znf_C2H2_type"/>
</dbReference>
<evidence type="ECO:0000259" key="7">
    <source>
        <dbReference type="PROSITE" id="PS50157"/>
    </source>
</evidence>
<dbReference type="GO" id="GO:0031519">
    <property type="term" value="C:PcG protein complex"/>
    <property type="evidence" value="ECO:0007669"/>
    <property type="project" value="TreeGrafter"/>
</dbReference>
<dbReference type="SUPFAM" id="SSF57667">
    <property type="entry name" value="beta-beta-alpha zinc fingers"/>
    <property type="match status" value="3"/>
</dbReference>
<keyword evidence="2" id="KW-0677">Repeat</keyword>
<keyword evidence="4" id="KW-0862">Zinc</keyword>
<sequence length="247" mass="28296">MKVPNGHFVNIMSCGSEVTKNDENHSTNSLGDPLDGLGNETKETKCYRLNDIVFAEPLNLQERGETLSQTGNNDETEEIQFIDNVMVQKQSGKRYKKYHINIENQMKPTCPQPNCSKEFSSTTLLKAHIRKVHCADRKYMCSRCGAAHAAAYLLKRHLLMHADSKETCPVCRKTLSLRTNLTVHLRTHTNTRPHKCAVCYKSFVRKATLNLHQKFVHRSGDVECEKCHAKFKSRAEWSRHKSSHRTQ</sequence>
<dbReference type="Gene3D" id="3.30.160.60">
    <property type="entry name" value="Classic Zinc Finger"/>
    <property type="match status" value="3"/>
</dbReference>
<dbReference type="Pfam" id="PF00096">
    <property type="entry name" value="zf-C2H2"/>
    <property type="match status" value="3"/>
</dbReference>
<evidence type="ECO:0000256" key="3">
    <source>
        <dbReference type="ARBA" id="ARBA00022771"/>
    </source>
</evidence>
<organism evidence="8">
    <name type="scientific">Pectinophora gossypiella</name>
    <name type="common">Cotton pink bollworm</name>
    <name type="synonym">Depressaria gossypiella</name>
    <dbReference type="NCBI Taxonomy" id="13191"/>
    <lineage>
        <taxon>Eukaryota</taxon>
        <taxon>Metazoa</taxon>
        <taxon>Ecdysozoa</taxon>
        <taxon>Arthropoda</taxon>
        <taxon>Hexapoda</taxon>
        <taxon>Insecta</taxon>
        <taxon>Pterygota</taxon>
        <taxon>Neoptera</taxon>
        <taxon>Endopterygota</taxon>
        <taxon>Lepidoptera</taxon>
        <taxon>Glossata</taxon>
        <taxon>Ditrysia</taxon>
        <taxon>Gelechioidea</taxon>
        <taxon>Gelechiidae</taxon>
        <taxon>Apatetrinae</taxon>
        <taxon>Pectinophora</taxon>
    </lineage>
</organism>
<dbReference type="GO" id="GO:0000785">
    <property type="term" value="C:chromatin"/>
    <property type="evidence" value="ECO:0007669"/>
    <property type="project" value="TreeGrafter"/>
</dbReference>
<protein>
    <recommendedName>
        <fullName evidence="7">C2H2-type domain-containing protein</fullName>
    </recommendedName>
</protein>
<feature type="domain" description="C2H2-type" evidence="7">
    <location>
        <begin position="166"/>
        <end position="193"/>
    </location>
</feature>
<dbReference type="FunFam" id="3.30.160.60:FF:000446">
    <property type="entry name" value="Zinc finger protein"/>
    <property type="match status" value="1"/>
</dbReference>
<evidence type="ECO:0000256" key="5">
    <source>
        <dbReference type="PROSITE-ProRule" id="PRU00042"/>
    </source>
</evidence>